<reference evidence="2 3" key="1">
    <citation type="journal article" date="2021" name="Elife">
        <title>Chloroplast acquisition without the gene transfer in kleptoplastic sea slugs, Plakobranchus ocellatus.</title>
        <authorList>
            <person name="Maeda T."/>
            <person name="Takahashi S."/>
            <person name="Yoshida T."/>
            <person name="Shimamura S."/>
            <person name="Takaki Y."/>
            <person name="Nagai Y."/>
            <person name="Toyoda A."/>
            <person name="Suzuki Y."/>
            <person name="Arimoto A."/>
            <person name="Ishii H."/>
            <person name="Satoh N."/>
            <person name="Nishiyama T."/>
            <person name="Hasebe M."/>
            <person name="Maruyama T."/>
            <person name="Minagawa J."/>
            <person name="Obokata J."/>
            <person name="Shigenobu S."/>
        </authorList>
    </citation>
    <scope>NUCLEOTIDE SEQUENCE [LARGE SCALE GENOMIC DNA]</scope>
</reference>
<keyword evidence="3" id="KW-1185">Reference proteome</keyword>
<evidence type="ECO:0000313" key="2">
    <source>
        <dbReference type="EMBL" id="GFR86833.1"/>
    </source>
</evidence>
<dbReference type="Pfam" id="PF02214">
    <property type="entry name" value="BTB_2"/>
    <property type="match status" value="1"/>
</dbReference>
<protein>
    <submittedName>
        <fullName evidence="2">BTB/POZ domain-containing protein KCTD7</fullName>
    </submittedName>
</protein>
<organism evidence="2 3">
    <name type="scientific">Elysia marginata</name>
    <dbReference type="NCBI Taxonomy" id="1093978"/>
    <lineage>
        <taxon>Eukaryota</taxon>
        <taxon>Metazoa</taxon>
        <taxon>Spiralia</taxon>
        <taxon>Lophotrochozoa</taxon>
        <taxon>Mollusca</taxon>
        <taxon>Gastropoda</taxon>
        <taxon>Heterobranchia</taxon>
        <taxon>Euthyneura</taxon>
        <taxon>Panpulmonata</taxon>
        <taxon>Sacoglossa</taxon>
        <taxon>Placobranchoidea</taxon>
        <taxon>Plakobranchidae</taxon>
        <taxon>Elysia</taxon>
    </lineage>
</organism>
<dbReference type="SUPFAM" id="SSF54695">
    <property type="entry name" value="POZ domain"/>
    <property type="match status" value="1"/>
</dbReference>
<dbReference type="AlphaFoldDB" id="A0AAV4GMR3"/>
<accession>A0AAV4GMR3</accession>
<dbReference type="Gene3D" id="3.30.710.10">
    <property type="entry name" value="Potassium Channel Kv1.1, Chain A"/>
    <property type="match status" value="1"/>
</dbReference>
<dbReference type="PANTHER" id="PTHR14499">
    <property type="entry name" value="POTASSIUM CHANNEL TETRAMERIZATION DOMAIN-CONTAINING"/>
    <property type="match status" value="1"/>
</dbReference>
<dbReference type="InterPro" id="IPR003131">
    <property type="entry name" value="T1-type_BTB"/>
</dbReference>
<sequence length="285" mass="33045">MLILERTVCVVITRTGWGWRSLINFLVPALVAPLEIFHDVFPPVIELNVGGVPHTTTLSTLTKGGSHMLSAMFSGRHRVAQDAQGRFFIDADGILFKYILRYLRTGELPCSSCAPQVHREAKYFGLEELQRHIEWMPVMMGRSARVQFQEKLNNFDYNTERILQIASKKQCVVSEEIVSFCIIAILHEHQEYMDSKFDNNHCCFVDLPPQQIHYCDLTIGPWDMNLKHVTDRVYLRAIVRELMHRGFNITFSRLGDCAYATPHPNKLTCQRRLFKFIFHWNELTS</sequence>
<dbReference type="InterPro" id="IPR011333">
    <property type="entry name" value="SKP1/BTB/POZ_sf"/>
</dbReference>
<evidence type="ECO:0000313" key="3">
    <source>
        <dbReference type="Proteomes" id="UP000762676"/>
    </source>
</evidence>
<dbReference type="GO" id="GO:0051260">
    <property type="term" value="P:protein homooligomerization"/>
    <property type="evidence" value="ECO:0007669"/>
    <property type="project" value="InterPro"/>
</dbReference>
<dbReference type="PANTHER" id="PTHR14499:SF145">
    <property type="entry name" value="POTASSIUM CHANNEL REGULATORY PROTEIN-LIKE"/>
    <property type="match status" value="1"/>
</dbReference>
<evidence type="ECO:0000259" key="1">
    <source>
        <dbReference type="SMART" id="SM00225"/>
    </source>
</evidence>
<proteinExistence type="predicted"/>
<name>A0AAV4GMR3_9GAST</name>
<gene>
    <name evidence="2" type="ORF">ElyMa_000731200</name>
</gene>
<comment type="caution">
    <text evidence="2">The sequence shown here is derived from an EMBL/GenBank/DDBJ whole genome shotgun (WGS) entry which is preliminary data.</text>
</comment>
<dbReference type="EMBL" id="BMAT01001486">
    <property type="protein sequence ID" value="GFR86833.1"/>
    <property type="molecule type" value="Genomic_DNA"/>
</dbReference>
<dbReference type="InterPro" id="IPR000210">
    <property type="entry name" value="BTB/POZ_dom"/>
</dbReference>
<dbReference type="Proteomes" id="UP000762676">
    <property type="component" value="Unassembled WGS sequence"/>
</dbReference>
<feature type="domain" description="BTB" evidence="1">
    <location>
        <begin position="43"/>
        <end position="141"/>
    </location>
</feature>
<dbReference type="SMART" id="SM00225">
    <property type="entry name" value="BTB"/>
    <property type="match status" value="1"/>
</dbReference>